<dbReference type="AlphaFoldDB" id="A0A9P4KHB0"/>
<dbReference type="Proteomes" id="UP000800093">
    <property type="component" value="Unassembled WGS sequence"/>
</dbReference>
<protein>
    <submittedName>
        <fullName evidence="3">Uncharacterized protein</fullName>
    </submittedName>
</protein>
<sequence>MVAQEGSGPPAGQEPSAPPEAPYPPENHSLGEVPNMIPDIPITAVFLFLYVVFAIVHFVILKKNKMRGHKFVFSGAMLVFCCIRVVTMSLRITWACFPRNINLGIAATIFVYAGSIILYIINWFFAQRVIRAQHPRFGWSQSYRAFHRLGLLLLILCLLMAIVCSVQQFFTRDRYTLDIDRIIQRTGIIYISVFCFAPIILVGLSLIVPTKRTEKFGAGRLRNNIAILLFAAAILSAGQVFRCITDWLPSSSLRNAKGQTTETPWYFTKAVFYTLGFTTELIVVIFYALCRFDLRFHIPNGAKGPGEYRAGRDQRYHMDVIGNEKNLKRSSSTQWAGMYHANSSSDTLHEYEASIFDDARTLADSLRYPSSIMEVDPKTGHWKVKRISSTPSIMSRRTSHEPSLWSPDRDTLTADVPPVPNVPADWPLRDSQLPQIRRGSFIPVMEHQNRGSSSRVSTTLINEYKTNPYNSPESSDAIAAAIAKLEANSETNKDRRFYKSPAPPDYDSITPVRERRSGSDIPRKHLYSPNTRASSTPASSSQCDSNARPASDLPKKHSYIPRPATPITNQGYPSVSTYSTSSDLSKERTYMPYRPGSDLPTKYSYSPGSDLPRKQSYSTYRSGSDLPINQTYTPSPELPSNNPYSSSSQFQPQQFYPPAPDHQRRQSHTSHHSSGLPPIINPRSRAASTSNSSAAAEEEFRRFSFEAPIRSGGNGYEGSLNESERSLERRSRK</sequence>
<feature type="region of interest" description="Disordered" evidence="1">
    <location>
        <begin position="1"/>
        <end position="24"/>
    </location>
</feature>
<dbReference type="OrthoDB" id="3357002at2759"/>
<feature type="compositionally biased region" description="Low complexity" evidence="1">
    <location>
        <begin position="574"/>
        <end position="583"/>
    </location>
</feature>
<dbReference type="InterPro" id="IPR021460">
    <property type="entry name" value="DUF3112"/>
</dbReference>
<feature type="transmembrane region" description="Helical" evidence="2">
    <location>
        <begin position="221"/>
        <end position="241"/>
    </location>
</feature>
<dbReference type="PANTHER" id="PTHR35184">
    <property type="entry name" value="YALI0C10208P"/>
    <property type="match status" value="1"/>
</dbReference>
<comment type="caution">
    <text evidence="3">The sequence shown here is derived from an EMBL/GenBank/DDBJ whole genome shotgun (WGS) entry which is preliminary data.</text>
</comment>
<feature type="compositionally biased region" description="Polar residues" evidence="1">
    <location>
        <begin position="615"/>
        <end position="634"/>
    </location>
</feature>
<feature type="compositionally biased region" description="Polar residues" evidence="1">
    <location>
        <begin position="528"/>
        <end position="545"/>
    </location>
</feature>
<feature type="transmembrane region" description="Helical" evidence="2">
    <location>
        <begin position="40"/>
        <end position="60"/>
    </location>
</feature>
<feature type="compositionally biased region" description="Basic and acidic residues" evidence="1">
    <location>
        <begin position="722"/>
        <end position="733"/>
    </location>
</feature>
<dbReference type="EMBL" id="ML986588">
    <property type="protein sequence ID" value="KAF2268022.1"/>
    <property type="molecule type" value="Genomic_DNA"/>
</dbReference>
<keyword evidence="2" id="KW-1133">Transmembrane helix</keyword>
<gene>
    <name evidence="3" type="ORF">CC78DRAFT_565807</name>
</gene>
<proteinExistence type="predicted"/>
<feature type="compositionally biased region" description="Basic and acidic residues" evidence="1">
    <location>
        <begin position="512"/>
        <end position="523"/>
    </location>
</feature>
<evidence type="ECO:0000256" key="1">
    <source>
        <dbReference type="SAM" id="MobiDB-lite"/>
    </source>
</evidence>
<name>A0A9P4KHB0_9PLEO</name>
<organism evidence="3 4">
    <name type="scientific">Lojkania enalia</name>
    <dbReference type="NCBI Taxonomy" id="147567"/>
    <lineage>
        <taxon>Eukaryota</taxon>
        <taxon>Fungi</taxon>
        <taxon>Dikarya</taxon>
        <taxon>Ascomycota</taxon>
        <taxon>Pezizomycotina</taxon>
        <taxon>Dothideomycetes</taxon>
        <taxon>Pleosporomycetidae</taxon>
        <taxon>Pleosporales</taxon>
        <taxon>Pleosporales incertae sedis</taxon>
        <taxon>Lojkania</taxon>
    </lineage>
</organism>
<feature type="transmembrane region" description="Helical" evidence="2">
    <location>
        <begin position="72"/>
        <end position="95"/>
    </location>
</feature>
<evidence type="ECO:0000256" key="2">
    <source>
        <dbReference type="SAM" id="Phobius"/>
    </source>
</evidence>
<feature type="transmembrane region" description="Helical" evidence="2">
    <location>
        <begin position="270"/>
        <end position="290"/>
    </location>
</feature>
<reference evidence="4" key="1">
    <citation type="journal article" date="2020" name="Stud. Mycol.">
        <title>101 Dothideomycetes genomes: A test case for predicting lifestyles and emergence of pathogens.</title>
        <authorList>
            <person name="Haridas S."/>
            <person name="Albert R."/>
            <person name="Binder M."/>
            <person name="Bloem J."/>
            <person name="LaButti K."/>
            <person name="Salamov A."/>
            <person name="Andreopoulos B."/>
            <person name="Baker S."/>
            <person name="Barry K."/>
            <person name="Bills G."/>
            <person name="Bluhm B."/>
            <person name="Cannon C."/>
            <person name="Castanera R."/>
            <person name="Culley D."/>
            <person name="Daum C."/>
            <person name="Ezra D."/>
            <person name="Gonzalez J."/>
            <person name="Henrissat B."/>
            <person name="Kuo A."/>
            <person name="Liang C."/>
            <person name="Lipzen A."/>
            <person name="Lutzoni F."/>
            <person name="Magnuson J."/>
            <person name="Mondo S."/>
            <person name="Nolan M."/>
            <person name="Ohm R."/>
            <person name="Pangilinan J."/>
            <person name="Park H.-J."/>
            <person name="Ramirez L."/>
            <person name="Alfaro M."/>
            <person name="Sun H."/>
            <person name="Tritt A."/>
            <person name="Yoshinaga Y."/>
            <person name="Zwiers L.-H."/>
            <person name="Turgeon B."/>
            <person name="Goodwin S."/>
            <person name="Spatafora J."/>
            <person name="Crous P."/>
            <person name="Grigoriev I."/>
        </authorList>
    </citation>
    <scope>NUCLEOTIDE SEQUENCE [LARGE SCALE GENOMIC DNA]</scope>
    <source>
        <strain evidence="4">CBS 304.66</strain>
    </source>
</reference>
<feature type="compositionally biased region" description="Low complexity" evidence="1">
    <location>
        <begin position="683"/>
        <end position="695"/>
    </location>
</feature>
<feature type="transmembrane region" description="Helical" evidence="2">
    <location>
        <begin position="146"/>
        <end position="168"/>
    </location>
</feature>
<dbReference type="Pfam" id="PF11309">
    <property type="entry name" value="DUF3112"/>
    <property type="match status" value="1"/>
</dbReference>
<feature type="transmembrane region" description="Helical" evidence="2">
    <location>
        <begin position="101"/>
        <end position="125"/>
    </location>
</feature>
<feature type="region of interest" description="Disordered" evidence="1">
    <location>
        <begin position="491"/>
        <end position="733"/>
    </location>
</feature>
<feature type="transmembrane region" description="Helical" evidence="2">
    <location>
        <begin position="188"/>
        <end position="209"/>
    </location>
</feature>
<keyword evidence="2" id="KW-0472">Membrane</keyword>
<accession>A0A9P4KHB0</accession>
<evidence type="ECO:0000313" key="4">
    <source>
        <dbReference type="Proteomes" id="UP000800093"/>
    </source>
</evidence>
<evidence type="ECO:0000313" key="3">
    <source>
        <dbReference type="EMBL" id="KAF2268022.1"/>
    </source>
</evidence>
<keyword evidence="2" id="KW-0812">Transmembrane</keyword>
<feature type="compositionally biased region" description="Low complexity" evidence="1">
    <location>
        <begin position="639"/>
        <end position="654"/>
    </location>
</feature>
<dbReference type="PANTHER" id="PTHR35184:SF1">
    <property type="entry name" value="INTEGRAL MEMBRANE PROTEIN"/>
    <property type="match status" value="1"/>
</dbReference>
<keyword evidence="4" id="KW-1185">Reference proteome</keyword>